<comment type="similarity">
    <text evidence="10">Belongs to the ApbE family.</text>
</comment>
<dbReference type="EMBL" id="ACLA01000021">
    <property type="protein sequence ID" value="EEQ48219.1"/>
    <property type="molecule type" value="Genomic_DNA"/>
</dbReference>
<evidence type="ECO:0000256" key="2">
    <source>
        <dbReference type="ARBA" id="ARBA00016337"/>
    </source>
</evidence>
<keyword evidence="5 10" id="KW-0479">Metal-binding</keyword>
<evidence type="ECO:0000256" key="11">
    <source>
        <dbReference type="PIRSR" id="PIRSR006268-2"/>
    </source>
</evidence>
<dbReference type="PIRSF" id="PIRSF006268">
    <property type="entry name" value="ApbE"/>
    <property type="match status" value="1"/>
</dbReference>
<comment type="cofactor">
    <cofactor evidence="11">
        <name>Mg(2+)</name>
        <dbReference type="ChEBI" id="CHEBI:18420"/>
    </cofactor>
    <cofactor evidence="11">
        <name>Mn(2+)</name>
        <dbReference type="ChEBI" id="CHEBI:29035"/>
    </cofactor>
    <text evidence="11">Magnesium. Can also use manganese.</text>
</comment>
<dbReference type="PANTHER" id="PTHR30040:SF2">
    <property type="entry name" value="FAD:PROTEIN FMN TRANSFERASE"/>
    <property type="match status" value="1"/>
</dbReference>
<evidence type="ECO:0000313" key="12">
    <source>
        <dbReference type="EMBL" id="EEQ48219.1"/>
    </source>
</evidence>
<comment type="catalytic activity">
    <reaction evidence="9 10">
        <text>L-threonyl-[protein] + FAD = FMN-L-threonyl-[protein] + AMP + H(+)</text>
        <dbReference type="Rhea" id="RHEA:36847"/>
        <dbReference type="Rhea" id="RHEA-COMP:11060"/>
        <dbReference type="Rhea" id="RHEA-COMP:11061"/>
        <dbReference type="ChEBI" id="CHEBI:15378"/>
        <dbReference type="ChEBI" id="CHEBI:30013"/>
        <dbReference type="ChEBI" id="CHEBI:57692"/>
        <dbReference type="ChEBI" id="CHEBI:74257"/>
        <dbReference type="ChEBI" id="CHEBI:456215"/>
        <dbReference type="EC" id="2.7.1.180"/>
    </reaction>
</comment>
<keyword evidence="4 10" id="KW-0808">Transferase</keyword>
<dbReference type="eggNOG" id="COG1477">
    <property type="taxonomic scope" value="Bacteria"/>
</dbReference>
<dbReference type="GO" id="GO:0046872">
    <property type="term" value="F:metal ion binding"/>
    <property type="evidence" value="ECO:0007669"/>
    <property type="project" value="UniProtKB-UniRule"/>
</dbReference>
<accession>C4V4L9</accession>
<evidence type="ECO:0000256" key="7">
    <source>
        <dbReference type="ARBA" id="ARBA00022842"/>
    </source>
</evidence>
<keyword evidence="7 10" id="KW-0460">Magnesium</keyword>
<evidence type="ECO:0000256" key="9">
    <source>
        <dbReference type="ARBA" id="ARBA00048540"/>
    </source>
</evidence>
<keyword evidence="3 10" id="KW-0285">Flavoprotein</keyword>
<keyword evidence="6 10" id="KW-0274">FAD</keyword>
<evidence type="ECO:0000256" key="5">
    <source>
        <dbReference type="ARBA" id="ARBA00022723"/>
    </source>
</evidence>
<evidence type="ECO:0000256" key="6">
    <source>
        <dbReference type="ARBA" id="ARBA00022827"/>
    </source>
</evidence>
<keyword evidence="13" id="KW-1185">Reference proteome</keyword>
<feature type="binding site" evidence="11">
    <location>
        <position position="197"/>
    </location>
    <ligand>
        <name>Mg(2+)</name>
        <dbReference type="ChEBI" id="CHEBI:18420"/>
    </ligand>
</feature>
<comment type="caution">
    <text evidence="12">The sequence shown here is derived from an EMBL/GenBank/DDBJ whole genome shotgun (WGS) entry which is preliminary data.</text>
</comment>
<feature type="binding site" evidence="11">
    <location>
        <position position="329"/>
    </location>
    <ligand>
        <name>Mg(2+)</name>
        <dbReference type="ChEBI" id="CHEBI:18420"/>
    </ligand>
</feature>
<dbReference type="AlphaFoldDB" id="C4V4L9"/>
<evidence type="ECO:0000256" key="4">
    <source>
        <dbReference type="ARBA" id="ARBA00022679"/>
    </source>
</evidence>
<evidence type="ECO:0000256" key="8">
    <source>
        <dbReference type="ARBA" id="ARBA00031306"/>
    </source>
</evidence>
<dbReference type="Proteomes" id="UP000005309">
    <property type="component" value="Unassembled WGS sequence"/>
</dbReference>
<dbReference type="GO" id="GO:0016740">
    <property type="term" value="F:transferase activity"/>
    <property type="evidence" value="ECO:0007669"/>
    <property type="project" value="UniProtKB-UniRule"/>
</dbReference>
<dbReference type="EC" id="2.7.1.180" evidence="1 10"/>
<proteinExistence type="inferred from homology"/>
<dbReference type="Gene3D" id="3.10.520.10">
    <property type="entry name" value="ApbE-like domains"/>
    <property type="match status" value="1"/>
</dbReference>
<evidence type="ECO:0000313" key="13">
    <source>
        <dbReference type="Proteomes" id="UP000005309"/>
    </source>
</evidence>
<evidence type="ECO:0000256" key="1">
    <source>
        <dbReference type="ARBA" id="ARBA00011955"/>
    </source>
</evidence>
<evidence type="ECO:0000256" key="10">
    <source>
        <dbReference type="PIRNR" id="PIRNR006268"/>
    </source>
</evidence>
<gene>
    <name evidence="12" type="ORF">HMPREF0908_1556</name>
</gene>
<organism evidence="12 13">
    <name type="scientific">Selenomonas flueggei ATCC 43531</name>
    <dbReference type="NCBI Taxonomy" id="638302"/>
    <lineage>
        <taxon>Bacteria</taxon>
        <taxon>Bacillati</taxon>
        <taxon>Bacillota</taxon>
        <taxon>Negativicutes</taxon>
        <taxon>Selenomonadales</taxon>
        <taxon>Selenomonadaceae</taxon>
        <taxon>Selenomonas</taxon>
    </lineage>
</organism>
<evidence type="ECO:0000256" key="3">
    <source>
        <dbReference type="ARBA" id="ARBA00022630"/>
    </source>
</evidence>
<dbReference type="HOGENOM" id="CLU_044403_5_1_9"/>
<dbReference type="Pfam" id="PF02424">
    <property type="entry name" value="ApbE"/>
    <property type="match status" value="1"/>
</dbReference>
<dbReference type="InterPro" id="IPR024932">
    <property type="entry name" value="ApbE"/>
</dbReference>
<dbReference type="STRING" id="638302.HMPREF0908_1556"/>
<name>C4V4L9_9FIRM</name>
<protein>
    <recommendedName>
        <fullName evidence="2 10">FAD:protein FMN transferase</fullName>
        <ecNumber evidence="1 10">2.7.1.180</ecNumber>
    </recommendedName>
    <alternativeName>
        <fullName evidence="8 10">Flavin transferase</fullName>
    </alternativeName>
</protein>
<reference evidence="12 13" key="1">
    <citation type="submission" date="2009-04" db="EMBL/GenBank/DDBJ databases">
        <authorList>
            <person name="Qin X."/>
            <person name="Bachman B."/>
            <person name="Battles P."/>
            <person name="Bell A."/>
            <person name="Bess C."/>
            <person name="Bickham C."/>
            <person name="Chaboub L."/>
            <person name="Chen D."/>
            <person name="Coyle M."/>
            <person name="Deiros D.R."/>
            <person name="Dinh H."/>
            <person name="Forbes L."/>
            <person name="Fowler G."/>
            <person name="Francisco L."/>
            <person name="Fu Q."/>
            <person name="Gubbala S."/>
            <person name="Hale W."/>
            <person name="Han Y."/>
            <person name="Hemphill L."/>
            <person name="Highlander S.K."/>
            <person name="Hirani K."/>
            <person name="Hogues M."/>
            <person name="Jackson L."/>
            <person name="Jakkamsetti A."/>
            <person name="Javaid M."/>
            <person name="Jiang H."/>
            <person name="Korchina V."/>
            <person name="Kovar C."/>
            <person name="Lara F."/>
            <person name="Lee S."/>
            <person name="Mata R."/>
            <person name="Mathew T."/>
            <person name="Moen C."/>
            <person name="Morales K."/>
            <person name="Munidasa M."/>
            <person name="Nazareth L."/>
            <person name="Ngo R."/>
            <person name="Nguyen L."/>
            <person name="Okwuonu G."/>
            <person name="Ongeri F."/>
            <person name="Patil S."/>
            <person name="Petrosino J."/>
            <person name="Pham C."/>
            <person name="Pham P."/>
            <person name="Pu L.-L."/>
            <person name="Puazo M."/>
            <person name="Raj R."/>
            <person name="Reid J."/>
            <person name="Rouhana J."/>
            <person name="Saada N."/>
            <person name="Shang Y."/>
            <person name="Simmons D."/>
            <person name="Thornton R."/>
            <person name="Warren J."/>
            <person name="Weissenberger G."/>
            <person name="Zhang J."/>
            <person name="Zhang L."/>
            <person name="Zhou C."/>
            <person name="Zhu D."/>
            <person name="Muzny D."/>
            <person name="Worley K."/>
            <person name="Gibbs R."/>
        </authorList>
    </citation>
    <scope>NUCLEOTIDE SEQUENCE [LARGE SCALE GENOMIC DNA]</scope>
    <source>
        <strain evidence="12 13">ATCC 43531</strain>
    </source>
</reference>
<sequence length="362" mass="38443">MQKDDHTISPLKKGILYMIQKFFRLFKSPLVLLLGMALFLGGCGGDVTAEETRIVMGTVARLTVRADEITSQAALRDGMAVLTAVEEDADGAVLARVEAAAGTGEWTEVPSGLYETLALAQEMARQSDGAFDITSGTLTELWDAARAAQYPPTAEEVAAARAHVDWHALELRERAADDGEHPEVRLLRAGMKIDRGALIKGLALDGIARSWAAGGAVNALADLGSSSILACGVNAEGEPWHIGIRNPRGESRSDLAAAAQLSDAMLSASGDDERYFLCEGRRYHHLVDPRTGYPAETGLASVTVILPQNAMEGTAWAGHEGQLSDMLSTAIFVMGAERGRSLLSEIPGAQLILIGTDGHVIE</sequence>
<dbReference type="InterPro" id="IPR003374">
    <property type="entry name" value="ApbE-like_sf"/>
</dbReference>
<dbReference type="PANTHER" id="PTHR30040">
    <property type="entry name" value="THIAMINE BIOSYNTHESIS LIPOPROTEIN APBE"/>
    <property type="match status" value="1"/>
</dbReference>
<feature type="binding site" evidence="11">
    <location>
        <position position="325"/>
    </location>
    <ligand>
        <name>Mg(2+)</name>
        <dbReference type="ChEBI" id="CHEBI:18420"/>
    </ligand>
</feature>
<dbReference type="SUPFAM" id="SSF143631">
    <property type="entry name" value="ApbE-like"/>
    <property type="match status" value="1"/>
</dbReference>